<dbReference type="SUPFAM" id="SSF51735">
    <property type="entry name" value="NAD(P)-binding Rossmann-fold domains"/>
    <property type="match status" value="1"/>
</dbReference>
<organism evidence="2 3">
    <name type="scientific">Sediminicola luteus</name>
    <dbReference type="NCBI Taxonomy" id="319238"/>
    <lineage>
        <taxon>Bacteria</taxon>
        <taxon>Pseudomonadati</taxon>
        <taxon>Bacteroidota</taxon>
        <taxon>Flavobacteriia</taxon>
        <taxon>Flavobacteriales</taxon>
        <taxon>Flavobacteriaceae</taxon>
        <taxon>Sediminicola</taxon>
    </lineage>
</organism>
<evidence type="ECO:0000259" key="1">
    <source>
        <dbReference type="Pfam" id="PF13460"/>
    </source>
</evidence>
<dbReference type="PANTHER" id="PTHR48079">
    <property type="entry name" value="PROTEIN YEEZ"/>
    <property type="match status" value="1"/>
</dbReference>
<dbReference type="AlphaFoldDB" id="A0A2A4GCM4"/>
<dbReference type="InterPro" id="IPR016040">
    <property type="entry name" value="NAD(P)-bd_dom"/>
</dbReference>
<comment type="caution">
    <text evidence="2">The sequence shown here is derived from an EMBL/GenBank/DDBJ whole genome shotgun (WGS) entry which is preliminary data.</text>
</comment>
<dbReference type="GO" id="GO:0005737">
    <property type="term" value="C:cytoplasm"/>
    <property type="evidence" value="ECO:0007669"/>
    <property type="project" value="TreeGrafter"/>
</dbReference>
<dbReference type="InterPro" id="IPR051783">
    <property type="entry name" value="NAD(P)-dependent_oxidoreduct"/>
</dbReference>
<protein>
    <recommendedName>
        <fullName evidence="1">NAD(P)-binding domain-containing protein</fullName>
    </recommendedName>
</protein>
<dbReference type="OrthoDB" id="751203at2"/>
<dbReference type="EMBL" id="NBWU01000001">
    <property type="protein sequence ID" value="PCE66213.1"/>
    <property type="molecule type" value="Genomic_DNA"/>
</dbReference>
<dbReference type="Gene3D" id="3.40.50.720">
    <property type="entry name" value="NAD(P)-binding Rossmann-like Domain"/>
    <property type="match status" value="1"/>
</dbReference>
<accession>A0A2A4GCM4</accession>
<gene>
    <name evidence="2" type="ORF">B7P33_02630</name>
</gene>
<evidence type="ECO:0000313" key="2">
    <source>
        <dbReference type="EMBL" id="PCE66213.1"/>
    </source>
</evidence>
<proteinExistence type="predicted"/>
<dbReference type="RefSeq" id="WP_097441735.1">
    <property type="nucleotide sequence ID" value="NZ_NBWU01000001.1"/>
</dbReference>
<feature type="domain" description="NAD(P)-binding" evidence="1">
    <location>
        <begin position="10"/>
        <end position="180"/>
    </location>
</feature>
<dbReference type="Pfam" id="PF13460">
    <property type="entry name" value="NAD_binding_10"/>
    <property type="match status" value="1"/>
</dbReference>
<dbReference type="Proteomes" id="UP000219559">
    <property type="component" value="Unassembled WGS sequence"/>
</dbReference>
<reference evidence="2 3" key="1">
    <citation type="submission" date="2017-04" db="EMBL/GenBank/DDBJ databases">
        <title>A new member of the family Flavobacteriaceae isolated from ascidians.</title>
        <authorList>
            <person name="Chen L."/>
        </authorList>
    </citation>
    <scope>NUCLEOTIDE SEQUENCE [LARGE SCALE GENOMIC DNA]</scope>
    <source>
        <strain evidence="2 3">HQA918</strain>
    </source>
</reference>
<dbReference type="GO" id="GO:0004029">
    <property type="term" value="F:aldehyde dehydrogenase (NAD+) activity"/>
    <property type="evidence" value="ECO:0007669"/>
    <property type="project" value="TreeGrafter"/>
</dbReference>
<name>A0A2A4GCM4_9FLAO</name>
<keyword evidence="3" id="KW-1185">Reference proteome</keyword>
<dbReference type="InterPro" id="IPR036291">
    <property type="entry name" value="NAD(P)-bd_dom_sf"/>
</dbReference>
<sequence>MQKIAILGCGWLGLPLAKTLIENKFSVAGSVSRASRLPLLSEAGILPYQVMLAPDGVHGNISGLLEKAAVLIIAVPPGLRKNPAGSFLQKMEKLLPHIKSAGIKNLLFVSSTSVYGDIPGLVTEATPTQPIRSSAQELRKVEQLLCAHFPNTTLVRMGGLIGPDRQPVRMLSGKTELKGRLWPVNLIHQADAVDLLLHSIEHQLWGRLFNGVYPAHPTKETYYQQQAERLQIPPPLFDLQDSSQGKQVDTAEVGLLEHFSFQHPI</sequence>
<dbReference type="PANTHER" id="PTHR48079:SF6">
    <property type="entry name" value="NAD(P)-BINDING DOMAIN-CONTAINING PROTEIN-RELATED"/>
    <property type="match status" value="1"/>
</dbReference>
<evidence type="ECO:0000313" key="3">
    <source>
        <dbReference type="Proteomes" id="UP000219559"/>
    </source>
</evidence>